<accession>A0A4Z0GLX6</accession>
<name>A0A4Z0GLX6_9BACL</name>
<keyword evidence="2" id="KW-0238">DNA-binding</keyword>
<evidence type="ECO:0000256" key="1">
    <source>
        <dbReference type="ARBA" id="ARBA00023015"/>
    </source>
</evidence>
<reference evidence="5 6" key="1">
    <citation type="journal article" date="2015" name="Int. J. Syst. Evol. Microbiol.">
        <title>Sporolactobacillus shoreae sp. nov. and Sporolactobacillus spathodeae sp. nov., two spore-forming lactic acid bacteria isolated from tree barks in Thailand.</title>
        <authorList>
            <person name="Thamacharoensuk T."/>
            <person name="Kitahara M."/>
            <person name="Ohkuma M."/>
            <person name="Thongchul N."/>
            <person name="Tanasupawat S."/>
        </authorList>
    </citation>
    <scope>NUCLEOTIDE SEQUENCE [LARGE SCALE GENOMIC DNA]</scope>
    <source>
        <strain evidence="5 6">BK92</strain>
    </source>
</reference>
<sequence>MKTDNTIHLISRIHEKANIFLIGKLRGLGMNELAPSHGDILAALFKRNEVTMTEIATLIHRDRSTVTQLVRKLERKGYVFSKENASDRRSSFVCLTEKGKSLEPFFKQVTKDLYTRAYSGMTDEEISRFQQLVGKIYHNMD</sequence>
<protein>
    <submittedName>
        <fullName evidence="5">MarR family transcriptional regulator</fullName>
    </submittedName>
</protein>
<keyword evidence="3" id="KW-0804">Transcription</keyword>
<dbReference type="PRINTS" id="PR00598">
    <property type="entry name" value="HTHMARR"/>
</dbReference>
<gene>
    <name evidence="5" type="ORF">E4665_10150</name>
</gene>
<dbReference type="PROSITE" id="PS50995">
    <property type="entry name" value="HTH_MARR_2"/>
    <property type="match status" value="1"/>
</dbReference>
<dbReference type="GO" id="GO:0003700">
    <property type="term" value="F:DNA-binding transcription factor activity"/>
    <property type="evidence" value="ECO:0007669"/>
    <property type="project" value="InterPro"/>
</dbReference>
<proteinExistence type="predicted"/>
<evidence type="ECO:0000313" key="5">
    <source>
        <dbReference type="EMBL" id="TGA98014.1"/>
    </source>
</evidence>
<dbReference type="EMBL" id="SRJD01000010">
    <property type="protein sequence ID" value="TGA98014.1"/>
    <property type="molecule type" value="Genomic_DNA"/>
</dbReference>
<keyword evidence="6" id="KW-1185">Reference proteome</keyword>
<dbReference type="InterPro" id="IPR000835">
    <property type="entry name" value="HTH_MarR-typ"/>
</dbReference>
<keyword evidence="1" id="KW-0805">Transcription regulation</keyword>
<evidence type="ECO:0000256" key="2">
    <source>
        <dbReference type="ARBA" id="ARBA00023125"/>
    </source>
</evidence>
<dbReference type="InterPro" id="IPR036388">
    <property type="entry name" value="WH-like_DNA-bd_sf"/>
</dbReference>
<dbReference type="Proteomes" id="UP000298347">
    <property type="component" value="Unassembled WGS sequence"/>
</dbReference>
<organism evidence="5 6">
    <name type="scientific">Sporolactobacillus shoreae</name>
    <dbReference type="NCBI Taxonomy" id="1465501"/>
    <lineage>
        <taxon>Bacteria</taxon>
        <taxon>Bacillati</taxon>
        <taxon>Bacillota</taxon>
        <taxon>Bacilli</taxon>
        <taxon>Bacillales</taxon>
        <taxon>Sporolactobacillaceae</taxon>
        <taxon>Sporolactobacillus</taxon>
    </lineage>
</organism>
<dbReference type="InterPro" id="IPR036390">
    <property type="entry name" value="WH_DNA-bd_sf"/>
</dbReference>
<evidence type="ECO:0000313" key="6">
    <source>
        <dbReference type="Proteomes" id="UP000298347"/>
    </source>
</evidence>
<comment type="caution">
    <text evidence="5">The sequence shown here is derived from an EMBL/GenBank/DDBJ whole genome shotgun (WGS) entry which is preliminary data.</text>
</comment>
<dbReference type="GO" id="GO:0003677">
    <property type="term" value="F:DNA binding"/>
    <property type="evidence" value="ECO:0007669"/>
    <property type="project" value="UniProtKB-KW"/>
</dbReference>
<feature type="domain" description="HTH marR-type" evidence="4">
    <location>
        <begin position="3"/>
        <end position="138"/>
    </location>
</feature>
<dbReference type="AlphaFoldDB" id="A0A4Z0GLX6"/>
<dbReference type="SMART" id="SM00347">
    <property type="entry name" value="HTH_MARR"/>
    <property type="match status" value="1"/>
</dbReference>
<dbReference type="PANTHER" id="PTHR42756">
    <property type="entry name" value="TRANSCRIPTIONAL REGULATOR, MARR"/>
    <property type="match status" value="1"/>
</dbReference>
<evidence type="ECO:0000259" key="4">
    <source>
        <dbReference type="PROSITE" id="PS50995"/>
    </source>
</evidence>
<dbReference type="Pfam" id="PF01047">
    <property type="entry name" value="MarR"/>
    <property type="match status" value="1"/>
</dbReference>
<dbReference type="SUPFAM" id="SSF46785">
    <property type="entry name" value="Winged helix' DNA-binding domain"/>
    <property type="match status" value="1"/>
</dbReference>
<dbReference type="Gene3D" id="1.10.10.10">
    <property type="entry name" value="Winged helix-like DNA-binding domain superfamily/Winged helix DNA-binding domain"/>
    <property type="match status" value="1"/>
</dbReference>
<dbReference type="PANTHER" id="PTHR42756:SF1">
    <property type="entry name" value="TRANSCRIPTIONAL REPRESSOR OF EMRAB OPERON"/>
    <property type="match status" value="1"/>
</dbReference>
<dbReference type="OrthoDB" id="9799663at2"/>
<evidence type="ECO:0000256" key="3">
    <source>
        <dbReference type="ARBA" id="ARBA00023163"/>
    </source>
</evidence>